<evidence type="ECO:0000313" key="4">
    <source>
        <dbReference type="Proteomes" id="UP000552757"/>
    </source>
</evidence>
<sequence>MYKRFAIAVLIAAPLAVMGLDDFHPRKKGEEARDGQPTPTEVAVPAPSPPPANNYNGPLVPLAALPPSKVDPAPATASGAGIAPPSPVVADLIEPAPTGGQTIYED</sequence>
<feature type="chain" id="PRO_5031395072" evidence="2">
    <location>
        <begin position="20"/>
        <end position="106"/>
    </location>
</feature>
<keyword evidence="2" id="KW-0732">Signal</keyword>
<dbReference type="RefSeq" id="WP_183956451.1">
    <property type="nucleotide sequence ID" value="NZ_JACIEB010000009.1"/>
</dbReference>
<accession>A0A7W6DJ19</accession>
<proteinExistence type="predicted"/>
<dbReference type="EMBL" id="JACIEB010000009">
    <property type="protein sequence ID" value="MBB3983514.1"/>
    <property type="molecule type" value="Genomic_DNA"/>
</dbReference>
<feature type="compositionally biased region" description="Basic and acidic residues" evidence="1">
    <location>
        <begin position="25"/>
        <end position="34"/>
    </location>
</feature>
<protein>
    <submittedName>
        <fullName evidence="3">Uncharacterized protein</fullName>
    </submittedName>
</protein>
<dbReference type="Proteomes" id="UP000552757">
    <property type="component" value="Unassembled WGS sequence"/>
</dbReference>
<evidence type="ECO:0000256" key="1">
    <source>
        <dbReference type="SAM" id="MobiDB-lite"/>
    </source>
</evidence>
<keyword evidence="4" id="KW-1185">Reference proteome</keyword>
<gene>
    <name evidence="3" type="ORF">GGR44_003205</name>
</gene>
<evidence type="ECO:0000256" key="2">
    <source>
        <dbReference type="SAM" id="SignalP"/>
    </source>
</evidence>
<comment type="caution">
    <text evidence="3">The sequence shown here is derived from an EMBL/GenBank/DDBJ whole genome shotgun (WGS) entry which is preliminary data.</text>
</comment>
<organism evidence="3 4">
    <name type="scientific">Sphingobium fontiphilum</name>
    <dbReference type="NCBI Taxonomy" id="944425"/>
    <lineage>
        <taxon>Bacteria</taxon>
        <taxon>Pseudomonadati</taxon>
        <taxon>Pseudomonadota</taxon>
        <taxon>Alphaproteobacteria</taxon>
        <taxon>Sphingomonadales</taxon>
        <taxon>Sphingomonadaceae</taxon>
        <taxon>Sphingobium</taxon>
    </lineage>
</organism>
<feature type="signal peptide" evidence="2">
    <location>
        <begin position="1"/>
        <end position="19"/>
    </location>
</feature>
<feature type="region of interest" description="Disordered" evidence="1">
    <location>
        <begin position="25"/>
        <end position="106"/>
    </location>
</feature>
<reference evidence="3 4" key="1">
    <citation type="submission" date="2020-08" db="EMBL/GenBank/DDBJ databases">
        <title>Genomic Encyclopedia of Type Strains, Phase IV (KMG-IV): sequencing the most valuable type-strain genomes for metagenomic binning, comparative biology and taxonomic classification.</title>
        <authorList>
            <person name="Goeker M."/>
        </authorList>
    </citation>
    <scope>NUCLEOTIDE SEQUENCE [LARGE SCALE GENOMIC DNA]</scope>
    <source>
        <strain evidence="3 4">DSM 29348</strain>
    </source>
</reference>
<name>A0A7W6DJ19_9SPHN</name>
<evidence type="ECO:0000313" key="3">
    <source>
        <dbReference type="EMBL" id="MBB3983514.1"/>
    </source>
</evidence>
<dbReference type="AlphaFoldDB" id="A0A7W6DJ19"/>